<accession>A0AC58G2P4</accession>
<reference evidence="2" key="1">
    <citation type="submission" date="2025-08" db="UniProtKB">
        <authorList>
            <consortium name="RefSeq"/>
        </authorList>
    </citation>
    <scope>IDENTIFICATION</scope>
    <source>
        <strain evidence="2">Tuebingen</strain>
        <tissue evidence="2">Fibroblasts and whole tissue</tissue>
    </source>
</reference>
<name>A0AC58G2P4_DANRE</name>
<keyword evidence="1" id="KW-1185">Reference proteome</keyword>
<dbReference type="Proteomes" id="UP000000437">
    <property type="component" value="Chromosome 7"/>
</dbReference>
<gene>
    <name evidence="2" type="primary">LOC100334579</name>
</gene>
<protein>
    <submittedName>
        <fullName evidence="2">Fucolectin</fullName>
    </submittedName>
</protein>
<proteinExistence type="predicted"/>
<sequence length="233" mass="25992">MNSGRFHSTLLPLLLWLFWVQMKVNRAEDNLALKRNASQSSSFGFWSAERAVDGSRTGPKLWSVCSSTANQSNPWWRVDLGDVYRVSRVIITNINNSVADRINGAQIHIGNSLENNGTNNPMCAVISSIPAGVSATFLCCFMEGRYVSLFIPGDSKMLTLCEVEVYVEGPCWKQSLVKLKLNSSFSLSDVQLLTQLESALARIGLSDVTLHWTQLPKQEVMPKQVAPDKRKKR</sequence>
<dbReference type="RefSeq" id="XP_073763995.1">
    <property type="nucleotide sequence ID" value="XM_073907894.1"/>
</dbReference>
<organism evidence="1 2">
    <name type="scientific">Danio rerio</name>
    <name type="common">Zebrafish</name>
    <name type="synonym">Brachydanio rerio</name>
    <dbReference type="NCBI Taxonomy" id="7955"/>
    <lineage>
        <taxon>Eukaryota</taxon>
        <taxon>Metazoa</taxon>
        <taxon>Chordata</taxon>
        <taxon>Craniata</taxon>
        <taxon>Vertebrata</taxon>
        <taxon>Euteleostomi</taxon>
        <taxon>Actinopterygii</taxon>
        <taxon>Neopterygii</taxon>
        <taxon>Teleostei</taxon>
        <taxon>Ostariophysi</taxon>
        <taxon>Cypriniformes</taxon>
        <taxon>Danionidae</taxon>
        <taxon>Danioninae</taxon>
        <taxon>Danio</taxon>
    </lineage>
</organism>
<evidence type="ECO:0000313" key="1">
    <source>
        <dbReference type="Proteomes" id="UP000000437"/>
    </source>
</evidence>
<evidence type="ECO:0000313" key="2">
    <source>
        <dbReference type="RefSeq" id="XP_073763995.1"/>
    </source>
</evidence>